<organism evidence="5 6">
    <name type="scientific">Verminephrobacter eiseniae (strain EF01-2)</name>
    <dbReference type="NCBI Taxonomy" id="391735"/>
    <lineage>
        <taxon>Bacteria</taxon>
        <taxon>Pseudomonadati</taxon>
        <taxon>Pseudomonadota</taxon>
        <taxon>Betaproteobacteria</taxon>
        <taxon>Burkholderiales</taxon>
        <taxon>Comamonadaceae</taxon>
        <taxon>Verminephrobacter</taxon>
    </lineage>
</organism>
<proteinExistence type="inferred from homology"/>
<dbReference type="EMBL" id="CP000542">
    <property type="protein sequence ID" value="ABM56717.1"/>
    <property type="molecule type" value="Genomic_DNA"/>
</dbReference>
<dbReference type="RefSeq" id="WP_011808730.1">
    <property type="nucleotide sequence ID" value="NC_008786.1"/>
</dbReference>
<feature type="domain" description="Solute-binding protein family 5" evidence="4">
    <location>
        <begin position="86"/>
        <end position="433"/>
    </location>
</feature>
<dbReference type="AlphaFoldDB" id="A1WGG0"/>
<dbReference type="Proteomes" id="UP000000374">
    <property type="component" value="Chromosome"/>
</dbReference>
<feature type="chain" id="PRO_5002640616" evidence="3">
    <location>
        <begin position="22"/>
        <end position="517"/>
    </location>
</feature>
<evidence type="ECO:0000256" key="2">
    <source>
        <dbReference type="ARBA" id="ARBA00022729"/>
    </source>
</evidence>
<dbReference type="PIRSF" id="PIRSF002741">
    <property type="entry name" value="MppA"/>
    <property type="match status" value="1"/>
</dbReference>
<evidence type="ECO:0000259" key="4">
    <source>
        <dbReference type="Pfam" id="PF00496"/>
    </source>
</evidence>
<dbReference type="GO" id="GO:0030288">
    <property type="term" value="C:outer membrane-bounded periplasmic space"/>
    <property type="evidence" value="ECO:0007669"/>
    <property type="project" value="UniProtKB-ARBA"/>
</dbReference>
<dbReference type="Pfam" id="PF00496">
    <property type="entry name" value="SBP_bac_5"/>
    <property type="match status" value="1"/>
</dbReference>
<dbReference type="InterPro" id="IPR039424">
    <property type="entry name" value="SBP_5"/>
</dbReference>
<dbReference type="GO" id="GO:1904680">
    <property type="term" value="F:peptide transmembrane transporter activity"/>
    <property type="evidence" value="ECO:0007669"/>
    <property type="project" value="TreeGrafter"/>
</dbReference>
<dbReference type="HOGENOM" id="CLU_017028_7_3_4"/>
<dbReference type="Gene3D" id="3.40.190.10">
    <property type="entry name" value="Periplasmic binding protein-like II"/>
    <property type="match status" value="1"/>
</dbReference>
<dbReference type="STRING" id="391735.Veis_0939"/>
<reference evidence="6" key="1">
    <citation type="submission" date="2006-12" db="EMBL/GenBank/DDBJ databases">
        <title>Complete sequence of chromosome 1 of Verminephrobacter eiseniae EF01-2.</title>
        <authorList>
            <person name="Copeland A."/>
            <person name="Lucas S."/>
            <person name="Lapidus A."/>
            <person name="Barry K."/>
            <person name="Detter J.C."/>
            <person name="Glavina del Rio T."/>
            <person name="Dalin E."/>
            <person name="Tice H."/>
            <person name="Pitluck S."/>
            <person name="Chertkov O."/>
            <person name="Brettin T."/>
            <person name="Bruce D."/>
            <person name="Han C."/>
            <person name="Tapia R."/>
            <person name="Gilna P."/>
            <person name="Schmutz J."/>
            <person name="Larimer F."/>
            <person name="Land M."/>
            <person name="Hauser L."/>
            <person name="Kyrpides N."/>
            <person name="Kim E."/>
            <person name="Stahl D."/>
            <person name="Richardson P."/>
        </authorList>
    </citation>
    <scope>NUCLEOTIDE SEQUENCE [LARGE SCALE GENOMIC DNA]</scope>
    <source>
        <strain evidence="6">EF01-2</strain>
    </source>
</reference>
<evidence type="ECO:0000256" key="1">
    <source>
        <dbReference type="ARBA" id="ARBA00005695"/>
    </source>
</evidence>
<keyword evidence="6" id="KW-1185">Reference proteome</keyword>
<evidence type="ECO:0000256" key="3">
    <source>
        <dbReference type="SAM" id="SignalP"/>
    </source>
</evidence>
<dbReference type="InterPro" id="IPR030678">
    <property type="entry name" value="Peptide/Ni-bd"/>
</dbReference>
<dbReference type="PANTHER" id="PTHR30290">
    <property type="entry name" value="PERIPLASMIC BINDING COMPONENT OF ABC TRANSPORTER"/>
    <property type="match status" value="1"/>
</dbReference>
<dbReference type="PANTHER" id="PTHR30290:SF38">
    <property type="entry name" value="D,D-DIPEPTIDE-BINDING PERIPLASMIC PROTEIN DDPA-RELATED"/>
    <property type="match status" value="1"/>
</dbReference>
<dbReference type="GO" id="GO:0043190">
    <property type="term" value="C:ATP-binding cassette (ABC) transporter complex"/>
    <property type="evidence" value="ECO:0007669"/>
    <property type="project" value="InterPro"/>
</dbReference>
<comment type="similarity">
    <text evidence="1">Belongs to the bacterial solute-binding protein 5 family.</text>
</comment>
<dbReference type="eggNOG" id="COG0747">
    <property type="taxonomic scope" value="Bacteria"/>
</dbReference>
<keyword evidence="2 3" id="KW-0732">Signal</keyword>
<sequence>MRTQRLLGAGFCALTLAQSLAAPAPAAPAPAAPAPTPQAGGTLNVGLYAQPATLDPAGRSGDAGSQAVLYAVYDPLIDIQRDGSYHSALATSVERSPDSRRWTVTLRQGVRFHDGTPFNAQAVAAHFKRLADPDTRCTCLPTVQAITAIETPASDTVVFRLASGWASFPAQVLGASFAFIPSPTAVAAAGADYGIRPVGTGPFKLVQFTRGDRIVVERNAAYWRAGLPHLERIVFRPLPDEQTRLQSLRAGDIDLMQTINPLQAEQARAAGLQARINIGLGSQMVVLDHSRAPFSDPRVRRALALAVNREAFVKLMTNGICRPGQGPLGEGSPYDGQAPWPGYDPKTARELLAAYGKPVAFELLTLASPEGRKQAEILQRMWRAVGVQARLAPLDLPQLIDRVLVKKNFEAATWVAQEYPDPDGLFEGFHSRGRFNYMRYANPQLDALLELARVNADPKVRLESYQQANRILAEDAPVIFLMRKIGAIIHKPSVRNVPPAQWAGVQIFRATEIWLQK</sequence>
<accession>A1WGG0</accession>
<feature type="signal peptide" evidence="3">
    <location>
        <begin position="1"/>
        <end position="21"/>
    </location>
</feature>
<dbReference type="KEGG" id="vei:Veis_0939"/>
<evidence type="ECO:0000313" key="6">
    <source>
        <dbReference type="Proteomes" id="UP000000374"/>
    </source>
</evidence>
<dbReference type="CDD" id="cd08511">
    <property type="entry name" value="PBP2_NikA_DppA_OppA_like_5"/>
    <property type="match status" value="1"/>
</dbReference>
<gene>
    <name evidence="5" type="ordered locus">Veis_0939</name>
</gene>
<dbReference type="InterPro" id="IPR000914">
    <property type="entry name" value="SBP_5_dom"/>
</dbReference>
<name>A1WGG0_VEREI</name>
<dbReference type="GeneID" id="76459619"/>
<evidence type="ECO:0000313" key="5">
    <source>
        <dbReference type="EMBL" id="ABM56717.1"/>
    </source>
</evidence>
<dbReference type="OrthoDB" id="9801912at2"/>
<dbReference type="Gene3D" id="3.10.105.10">
    <property type="entry name" value="Dipeptide-binding Protein, Domain 3"/>
    <property type="match status" value="1"/>
</dbReference>
<dbReference type="GO" id="GO:0015833">
    <property type="term" value="P:peptide transport"/>
    <property type="evidence" value="ECO:0007669"/>
    <property type="project" value="TreeGrafter"/>
</dbReference>
<dbReference type="SUPFAM" id="SSF53850">
    <property type="entry name" value="Periplasmic binding protein-like II"/>
    <property type="match status" value="1"/>
</dbReference>
<protein>
    <submittedName>
        <fullName evidence="5">Extracellular solute-binding protein, family 5</fullName>
    </submittedName>
</protein>